<dbReference type="EMBL" id="JAHRIN010031028">
    <property type="protein sequence ID" value="MEQ2202120.1"/>
    <property type="molecule type" value="Genomic_DNA"/>
</dbReference>
<keyword evidence="2" id="KW-1185">Reference proteome</keyword>
<proteinExistence type="predicted"/>
<organism evidence="1 2">
    <name type="scientific">Xenoophorus captivus</name>
    <dbReference type="NCBI Taxonomy" id="1517983"/>
    <lineage>
        <taxon>Eukaryota</taxon>
        <taxon>Metazoa</taxon>
        <taxon>Chordata</taxon>
        <taxon>Craniata</taxon>
        <taxon>Vertebrata</taxon>
        <taxon>Euteleostomi</taxon>
        <taxon>Actinopterygii</taxon>
        <taxon>Neopterygii</taxon>
        <taxon>Teleostei</taxon>
        <taxon>Neoteleostei</taxon>
        <taxon>Acanthomorphata</taxon>
        <taxon>Ovalentaria</taxon>
        <taxon>Atherinomorphae</taxon>
        <taxon>Cyprinodontiformes</taxon>
        <taxon>Goodeidae</taxon>
        <taxon>Xenoophorus</taxon>
    </lineage>
</organism>
<reference evidence="1 2" key="1">
    <citation type="submission" date="2021-06" db="EMBL/GenBank/DDBJ databases">
        <authorList>
            <person name="Palmer J.M."/>
        </authorList>
    </citation>
    <scope>NUCLEOTIDE SEQUENCE [LARGE SCALE GENOMIC DNA]</scope>
    <source>
        <strain evidence="1 2">XC_2019</strain>
        <tissue evidence="1">Muscle</tissue>
    </source>
</reference>
<comment type="caution">
    <text evidence="1">The sequence shown here is derived from an EMBL/GenBank/DDBJ whole genome shotgun (WGS) entry which is preliminary data.</text>
</comment>
<gene>
    <name evidence="1" type="ORF">XENOCAPTIV_024689</name>
</gene>
<evidence type="ECO:0000313" key="1">
    <source>
        <dbReference type="EMBL" id="MEQ2202120.1"/>
    </source>
</evidence>
<evidence type="ECO:0000313" key="2">
    <source>
        <dbReference type="Proteomes" id="UP001434883"/>
    </source>
</evidence>
<protein>
    <recommendedName>
        <fullName evidence="3">Maturase K</fullName>
    </recommendedName>
</protein>
<name>A0ABV0R205_9TELE</name>
<sequence>MRLNSEHWRYVSKIKIKLHRKTFLSKIFELLCSVKAPHLTSFETMDRFSEDLKRESEIGSLSQSLSLSFLSLPFSGKYFFSVLIGIVQQTVRPQLSSQDFF</sequence>
<accession>A0ABV0R205</accession>
<evidence type="ECO:0008006" key="3">
    <source>
        <dbReference type="Google" id="ProtNLM"/>
    </source>
</evidence>
<dbReference type="Proteomes" id="UP001434883">
    <property type="component" value="Unassembled WGS sequence"/>
</dbReference>